<dbReference type="InterPro" id="IPR052020">
    <property type="entry name" value="Cyclic_di-GMP/3'3'-cGAMP_PDE"/>
</dbReference>
<dbReference type="PANTHER" id="PTHR45228:SF5">
    <property type="entry name" value="CYCLIC DI-GMP PHOSPHODIESTERASE VC_1348-RELATED"/>
    <property type="match status" value="1"/>
</dbReference>
<accession>A0A4U1B4C2</accession>
<dbReference type="InterPro" id="IPR003607">
    <property type="entry name" value="HD/PDEase_dom"/>
</dbReference>
<dbReference type="PANTHER" id="PTHR45228">
    <property type="entry name" value="CYCLIC DI-GMP PHOSPHODIESTERASE TM_0186-RELATED"/>
    <property type="match status" value="1"/>
</dbReference>
<proteinExistence type="predicted"/>
<evidence type="ECO:0000259" key="3">
    <source>
        <dbReference type="PROSITE" id="PS51832"/>
    </source>
</evidence>
<evidence type="ECO:0000256" key="1">
    <source>
        <dbReference type="PROSITE-ProRule" id="PRU00169"/>
    </source>
</evidence>
<dbReference type="PROSITE" id="PS51832">
    <property type="entry name" value="HD_GYP"/>
    <property type="match status" value="1"/>
</dbReference>
<protein>
    <submittedName>
        <fullName evidence="4">Two-component system response regulator</fullName>
    </submittedName>
</protein>
<dbReference type="InterPro" id="IPR011006">
    <property type="entry name" value="CheY-like_superfamily"/>
</dbReference>
<evidence type="ECO:0000313" key="5">
    <source>
        <dbReference type="Proteomes" id="UP000307999"/>
    </source>
</evidence>
<sequence length="344" mass="38802">MRMEPTATILIVDDNPENIDVLNGILKQHYRVKAALSGALALKIVASAEKPDLILLDVMMPDMDGHEVCRLLKANPLTVDIPVIFITAKTSIEDEQMGLGLGAVDYISKPVSVPIVLARVKTHLALYNQQRELELKVRERTQEIELTRREIINRLGRAAEYKDNETGMHVIRMSRYSKILAEKIKAPDNWVELLYNAAPMHDVGKIGIPDRILLKNGKLDQDEWQEMQRHVQYGADIIGDHPSELLQMAREITLYHHEKYDGSGYPHGTIGDAIPLSARIVAIADVFDALTSERPYKSAWSLEKTFEYLQNEAGKHFDPELVPKFIACEAQIVEIMEKFSDANG</sequence>
<dbReference type="Gene3D" id="3.40.50.2300">
    <property type="match status" value="1"/>
</dbReference>
<dbReference type="GO" id="GO:0008081">
    <property type="term" value="F:phosphoric diester hydrolase activity"/>
    <property type="evidence" value="ECO:0007669"/>
    <property type="project" value="UniProtKB-ARBA"/>
</dbReference>
<dbReference type="AlphaFoldDB" id="A0A4U1B4C2"/>
<dbReference type="Proteomes" id="UP000307999">
    <property type="component" value="Unassembled WGS sequence"/>
</dbReference>
<keyword evidence="5" id="KW-1185">Reference proteome</keyword>
<dbReference type="OrthoDB" id="9802066at2"/>
<evidence type="ECO:0000259" key="2">
    <source>
        <dbReference type="PROSITE" id="PS50110"/>
    </source>
</evidence>
<dbReference type="Gene3D" id="1.10.3210.10">
    <property type="entry name" value="Hypothetical protein af1432"/>
    <property type="match status" value="1"/>
</dbReference>
<feature type="domain" description="HD-GYP" evidence="3">
    <location>
        <begin position="144"/>
        <end position="341"/>
    </location>
</feature>
<comment type="caution">
    <text evidence="4">The sequence shown here is derived from an EMBL/GenBank/DDBJ whole genome shotgun (WGS) entry which is preliminary data.</text>
</comment>
<dbReference type="Pfam" id="PF00072">
    <property type="entry name" value="Response_reg"/>
    <property type="match status" value="1"/>
</dbReference>
<dbReference type="Pfam" id="PF13487">
    <property type="entry name" value="HD_5"/>
    <property type="match status" value="1"/>
</dbReference>
<dbReference type="SUPFAM" id="SSF52172">
    <property type="entry name" value="CheY-like"/>
    <property type="match status" value="1"/>
</dbReference>
<dbReference type="InterPro" id="IPR037522">
    <property type="entry name" value="HD_GYP_dom"/>
</dbReference>
<reference evidence="4 5" key="1">
    <citation type="submission" date="2019-04" db="EMBL/GenBank/DDBJ databases">
        <title>Thalassotalea guangxiensis sp. nov., isolated from sediment of the coastal wetland.</title>
        <authorList>
            <person name="Zheng S."/>
            <person name="Zhang D."/>
        </authorList>
    </citation>
    <scope>NUCLEOTIDE SEQUENCE [LARGE SCALE GENOMIC DNA]</scope>
    <source>
        <strain evidence="4 5">ZS-4</strain>
    </source>
</reference>
<dbReference type="SMART" id="SM00448">
    <property type="entry name" value="REC"/>
    <property type="match status" value="1"/>
</dbReference>
<name>A0A4U1B4C2_9GAMM</name>
<dbReference type="CDD" id="cd19920">
    <property type="entry name" value="REC_PA4781-like"/>
    <property type="match status" value="1"/>
</dbReference>
<keyword evidence="1" id="KW-0597">Phosphoprotein</keyword>
<dbReference type="CDD" id="cd00077">
    <property type="entry name" value="HDc"/>
    <property type="match status" value="1"/>
</dbReference>
<organism evidence="4 5">
    <name type="scientific">Thalassotalea mangrovi</name>
    <dbReference type="NCBI Taxonomy" id="2572245"/>
    <lineage>
        <taxon>Bacteria</taxon>
        <taxon>Pseudomonadati</taxon>
        <taxon>Pseudomonadota</taxon>
        <taxon>Gammaproteobacteria</taxon>
        <taxon>Alteromonadales</taxon>
        <taxon>Colwelliaceae</taxon>
        <taxon>Thalassotalea</taxon>
    </lineage>
</organism>
<dbReference type="PROSITE" id="PS50110">
    <property type="entry name" value="RESPONSE_REGULATORY"/>
    <property type="match status" value="1"/>
</dbReference>
<dbReference type="SMART" id="SM00471">
    <property type="entry name" value="HDc"/>
    <property type="match status" value="1"/>
</dbReference>
<feature type="domain" description="Response regulatory" evidence="2">
    <location>
        <begin position="8"/>
        <end position="124"/>
    </location>
</feature>
<dbReference type="InterPro" id="IPR001789">
    <property type="entry name" value="Sig_transdc_resp-reg_receiver"/>
</dbReference>
<evidence type="ECO:0000313" key="4">
    <source>
        <dbReference type="EMBL" id="TKB45074.1"/>
    </source>
</evidence>
<gene>
    <name evidence="4" type="ORF">E8M12_09570</name>
</gene>
<dbReference type="GO" id="GO:0000160">
    <property type="term" value="P:phosphorelay signal transduction system"/>
    <property type="evidence" value="ECO:0007669"/>
    <property type="project" value="InterPro"/>
</dbReference>
<feature type="modified residue" description="4-aspartylphosphate" evidence="1">
    <location>
        <position position="57"/>
    </location>
</feature>
<dbReference type="SUPFAM" id="SSF109604">
    <property type="entry name" value="HD-domain/PDEase-like"/>
    <property type="match status" value="1"/>
</dbReference>
<dbReference type="EMBL" id="SWDB01000022">
    <property type="protein sequence ID" value="TKB45074.1"/>
    <property type="molecule type" value="Genomic_DNA"/>
</dbReference>